<accession>A0A452YZU1</accession>
<sequence length="69" mass="8107">MLITCPKVTLPDVIEQTGSVFVLDNILIAYKYIRRIKRETSKNGLCVVKLDLDKAYVRLEWCFLRRTMD</sequence>
<dbReference type="Gramene" id="AET1Gv20584100.4">
    <property type="protein sequence ID" value="AET1Gv20584100.4"/>
    <property type="gene ID" value="AET1Gv20584100"/>
</dbReference>
<dbReference type="EnsemblPlants" id="AET1Gv20584100.10">
    <property type="protein sequence ID" value="AET1Gv20584100.10"/>
    <property type="gene ID" value="AET1Gv20584100"/>
</dbReference>
<dbReference type="Gramene" id="AET1Gv20584100.18">
    <property type="protein sequence ID" value="AET1Gv20584100.18"/>
    <property type="gene ID" value="AET1Gv20584100"/>
</dbReference>
<protein>
    <recommendedName>
        <fullName evidence="3">Reverse transcriptase domain-containing protein</fullName>
    </recommendedName>
</protein>
<reference evidence="1" key="5">
    <citation type="journal article" date="2021" name="G3 (Bethesda)">
        <title>Aegilops tauschii genome assembly Aet v5.0 features greater sequence contiguity and improved annotation.</title>
        <authorList>
            <person name="Wang L."/>
            <person name="Zhu T."/>
            <person name="Rodriguez J.C."/>
            <person name="Deal K.R."/>
            <person name="Dubcovsky J."/>
            <person name="McGuire P.E."/>
            <person name="Lux T."/>
            <person name="Spannagl M."/>
            <person name="Mayer K.F.X."/>
            <person name="Baldrich P."/>
            <person name="Meyers B.C."/>
            <person name="Huo N."/>
            <person name="Gu Y.Q."/>
            <person name="Zhou H."/>
            <person name="Devos K.M."/>
            <person name="Bennetzen J.L."/>
            <person name="Unver T."/>
            <person name="Budak H."/>
            <person name="Gulick P.J."/>
            <person name="Galiba G."/>
            <person name="Kalapos B."/>
            <person name="Nelson D.R."/>
            <person name="Li P."/>
            <person name="You F.M."/>
            <person name="Luo M.C."/>
            <person name="Dvorak J."/>
        </authorList>
    </citation>
    <scope>NUCLEOTIDE SEQUENCE [LARGE SCALE GENOMIC DNA]</scope>
    <source>
        <strain evidence="1">cv. AL8/78</strain>
    </source>
</reference>
<dbReference type="Gramene" id="AET1Gv20584100.10">
    <property type="protein sequence ID" value="AET1Gv20584100.10"/>
    <property type="gene ID" value="AET1Gv20584100"/>
</dbReference>
<reference evidence="1" key="4">
    <citation type="submission" date="2019-03" db="UniProtKB">
        <authorList>
            <consortium name="EnsemblPlants"/>
        </authorList>
    </citation>
    <scope>IDENTIFICATION</scope>
</reference>
<dbReference type="EnsemblPlants" id="AET1Gv20584100.16">
    <property type="protein sequence ID" value="AET1Gv20584100.16"/>
    <property type="gene ID" value="AET1Gv20584100"/>
</dbReference>
<reference evidence="2" key="2">
    <citation type="journal article" date="2017" name="Nat. Plants">
        <title>The Aegilops tauschii genome reveals multiple impacts of transposons.</title>
        <authorList>
            <person name="Zhao G."/>
            <person name="Zou C."/>
            <person name="Li K."/>
            <person name="Wang K."/>
            <person name="Li T."/>
            <person name="Gao L."/>
            <person name="Zhang X."/>
            <person name="Wang H."/>
            <person name="Yang Z."/>
            <person name="Liu X."/>
            <person name="Jiang W."/>
            <person name="Mao L."/>
            <person name="Kong X."/>
            <person name="Jiao Y."/>
            <person name="Jia J."/>
        </authorList>
    </citation>
    <scope>NUCLEOTIDE SEQUENCE [LARGE SCALE GENOMIC DNA]</scope>
    <source>
        <strain evidence="2">cv. AL8/78</strain>
    </source>
</reference>
<dbReference type="Gramene" id="AET1Gv20584100.21">
    <property type="protein sequence ID" value="AET1Gv20584100.21"/>
    <property type="gene ID" value="AET1Gv20584100"/>
</dbReference>
<name>A0A452YZU1_AEGTS</name>
<evidence type="ECO:0008006" key="3">
    <source>
        <dbReference type="Google" id="ProtNLM"/>
    </source>
</evidence>
<keyword evidence="2" id="KW-1185">Reference proteome</keyword>
<proteinExistence type="predicted"/>
<dbReference type="Gramene" id="AET1Gv20584100.16">
    <property type="protein sequence ID" value="AET1Gv20584100.16"/>
    <property type="gene ID" value="AET1Gv20584100"/>
</dbReference>
<reference evidence="1" key="3">
    <citation type="journal article" date="2017" name="Nature">
        <title>Genome sequence of the progenitor of the wheat D genome Aegilops tauschii.</title>
        <authorList>
            <person name="Luo M.C."/>
            <person name="Gu Y.Q."/>
            <person name="Puiu D."/>
            <person name="Wang H."/>
            <person name="Twardziok S.O."/>
            <person name="Deal K.R."/>
            <person name="Huo N."/>
            <person name="Zhu T."/>
            <person name="Wang L."/>
            <person name="Wang Y."/>
            <person name="McGuire P.E."/>
            <person name="Liu S."/>
            <person name="Long H."/>
            <person name="Ramasamy R.K."/>
            <person name="Rodriguez J.C."/>
            <person name="Van S.L."/>
            <person name="Yuan L."/>
            <person name="Wang Z."/>
            <person name="Xia Z."/>
            <person name="Xiao L."/>
            <person name="Anderson O.D."/>
            <person name="Ouyang S."/>
            <person name="Liang Y."/>
            <person name="Zimin A.V."/>
            <person name="Pertea G."/>
            <person name="Qi P."/>
            <person name="Bennetzen J.L."/>
            <person name="Dai X."/>
            <person name="Dawson M.W."/>
            <person name="Muller H.G."/>
            <person name="Kugler K."/>
            <person name="Rivarola-Duarte L."/>
            <person name="Spannagl M."/>
            <person name="Mayer K.F.X."/>
            <person name="Lu F.H."/>
            <person name="Bevan M.W."/>
            <person name="Leroy P."/>
            <person name="Li P."/>
            <person name="You F.M."/>
            <person name="Sun Q."/>
            <person name="Liu Z."/>
            <person name="Lyons E."/>
            <person name="Wicker T."/>
            <person name="Salzberg S.L."/>
            <person name="Devos K.M."/>
            <person name="Dvorak J."/>
        </authorList>
    </citation>
    <scope>NUCLEOTIDE SEQUENCE [LARGE SCALE GENOMIC DNA]</scope>
    <source>
        <strain evidence="1">cv. AL8/78</strain>
    </source>
</reference>
<dbReference type="Gramene" id="AET1Gv20584100.17">
    <property type="protein sequence ID" value="AET1Gv20584100.17"/>
    <property type="gene ID" value="AET1Gv20584100"/>
</dbReference>
<evidence type="ECO:0000313" key="1">
    <source>
        <dbReference type="EnsemblPlants" id="AET1Gv20584100.18"/>
    </source>
</evidence>
<dbReference type="EnsemblPlants" id="AET1Gv20584100.18">
    <property type="protein sequence ID" value="AET1Gv20584100.18"/>
    <property type="gene ID" value="AET1Gv20584100"/>
</dbReference>
<reference evidence="2" key="1">
    <citation type="journal article" date="2014" name="Science">
        <title>Ancient hybridizations among the ancestral genomes of bread wheat.</title>
        <authorList>
            <consortium name="International Wheat Genome Sequencing Consortium,"/>
            <person name="Marcussen T."/>
            <person name="Sandve S.R."/>
            <person name="Heier L."/>
            <person name="Spannagl M."/>
            <person name="Pfeifer M."/>
            <person name="Jakobsen K.S."/>
            <person name="Wulff B.B."/>
            <person name="Steuernagel B."/>
            <person name="Mayer K.F."/>
            <person name="Olsen O.A."/>
        </authorList>
    </citation>
    <scope>NUCLEOTIDE SEQUENCE [LARGE SCALE GENOMIC DNA]</scope>
    <source>
        <strain evidence="2">cv. AL8/78</strain>
    </source>
</reference>
<organism evidence="1 2">
    <name type="scientific">Aegilops tauschii subsp. strangulata</name>
    <name type="common">Goatgrass</name>
    <dbReference type="NCBI Taxonomy" id="200361"/>
    <lineage>
        <taxon>Eukaryota</taxon>
        <taxon>Viridiplantae</taxon>
        <taxon>Streptophyta</taxon>
        <taxon>Embryophyta</taxon>
        <taxon>Tracheophyta</taxon>
        <taxon>Spermatophyta</taxon>
        <taxon>Magnoliopsida</taxon>
        <taxon>Liliopsida</taxon>
        <taxon>Poales</taxon>
        <taxon>Poaceae</taxon>
        <taxon>BOP clade</taxon>
        <taxon>Pooideae</taxon>
        <taxon>Triticodae</taxon>
        <taxon>Triticeae</taxon>
        <taxon>Triticinae</taxon>
        <taxon>Aegilops</taxon>
    </lineage>
</organism>
<dbReference type="EnsemblPlants" id="AET1Gv20584100.4">
    <property type="protein sequence ID" value="AET1Gv20584100.4"/>
    <property type="gene ID" value="AET1Gv20584100"/>
</dbReference>
<dbReference type="EnsemblPlants" id="AET1Gv20584100.17">
    <property type="protein sequence ID" value="AET1Gv20584100.17"/>
    <property type="gene ID" value="AET1Gv20584100"/>
</dbReference>
<evidence type="ECO:0000313" key="2">
    <source>
        <dbReference type="Proteomes" id="UP000015105"/>
    </source>
</evidence>
<dbReference type="EnsemblPlants" id="AET1Gv20584100.21">
    <property type="protein sequence ID" value="AET1Gv20584100.21"/>
    <property type="gene ID" value="AET1Gv20584100"/>
</dbReference>
<dbReference type="AlphaFoldDB" id="A0A452YZU1"/>
<dbReference type="Proteomes" id="UP000015105">
    <property type="component" value="Chromosome 1D"/>
</dbReference>